<organism evidence="3 4">
    <name type="scientific">Nannocystis exedens</name>
    <dbReference type="NCBI Taxonomy" id="54"/>
    <lineage>
        <taxon>Bacteria</taxon>
        <taxon>Pseudomonadati</taxon>
        <taxon>Myxococcota</taxon>
        <taxon>Polyangia</taxon>
        <taxon>Nannocystales</taxon>
        <taxon>Nannocystaceae</taxon>
        <taxon>Nannocystis</taxon>
    </lineage>
</organism>
<evidence type="ECO:0000256" key="1">
    <source>
        <dbReference type="SAM" id="SignalP"/>
    </source>
</evidence>
<proteinExistence type="predicted"/>
<dbReference type="STRING" id="54.SAMN02745121_07849"/>
<dbReference type="AlphaFoldDB" id="A0A1I2HDX1"/>
<evidence type="ECO:0000259" key="2">
    <source>
        <dbReference type="SMART" id="SM00867"/>
    </source>
</evidence>
<dbReference type="Pfam" id="PF04264">
    <property type="entry name" value="YceI"/>
    <property type="match status" value="1"/>
</dbReference>
<reference evidence="4" key="1">
    <citation type="submission" date="2016-10" db="EMBL/GenBank/DDBJ databases">
        <authorList>
            <person name="Varghese N."/>
            <person name="Submissions S."/>
        </authorList>
    </citation>
    <scope>NUCLEOTIDE SEQUENCE [LARGE SCALE GENOMIC DNA]</scope>
    <source>
        <strain evidence="4">ATCC 25963</strain>
    </source>
</reference>
<evidence type="ECO:0000313" key="4">
    <source>
        <dbReference type="Proteomes" id="UP000199400"/>
    </source>
</evidence>
<gene>
    <name evidence="3" type="ORF">SAMN02745121_07849</name>
</gene>
<dbReference type="EMBL" id="FOMX01000040">
    <property type="protein sequence ID" value="SFF26936.1"/>
    <property type="molecule type" value="Genomic_DNA"/>
</dbReference>
<dbReference type="InterPro" id="IPR007372">
    <property type="entry name" value="Lipid/polyisoprenoid-bd_YceI"/>
</dbReference>
<dbReference type="SMART" id="SM00867">
    <property type="entry name" value="YceI"/>
    <property type="match status" value="1"/>
</dbReference>
<evidence type="ECO:0000313" key="3">
    <source>
        <dbReference type="EMBL" id="SFF26936.1"/>
    </source>
</evidence>
<feature type="signal peptide" evidence="1">
    <location>
        <begin position="1"/>
        <end position="23"/>
    </location>
</feature>
<accession>A0A1I2HDX1</accession>
<dbReference type="PANTHER" id="PTHR34406:SF1">
    <property type="entry name" value="PROTEIN YCEI"/>
    <property type="match status" value="1"/>
</dbReference>
<sequence>MARTTFYSLLTLSLAASLSGACSSEIDGKPKAQVEDVKKPEAKVEAKAETKTEAPAAAARTLKLDKTGSSIQFVGAKLTGDHKGGFEEFEGEAKIHGDKIESLRVTVQTKSVTSDAADLTGHLKSADFFDVEKFPTAVFSANEFVPKAGDNGATHEIGGELELHGQKKAIRFPAKVTVDAQGAQGQAEFTINRKDFKIEYPGKPDDLIKDEVLLKLDLKFKAG</sequence>
<keyword evidence="4" id="KW-1185">Reference proteome</keyword>
<dbReference type="Gene3D" id="2.40.128.110">
    <property type="entry name" value="Lipid/polyisoprenoid-binding, YceI-like"/>
    <property type="match status" value="1"/>
</dbReference>
<keyword evidence="1" id="KW-0732">Signal</keyword>
<feature type="chain" id="PRO_5011521051" evidence="1">
    <location>
        <begin position="24"/>
        <end position="223"/>
    </location>
</feature>
<dbReference type="InterPro" id="IPR036761">
    <property type="entry name" value="TTHA0802/YceI-like_sf"/>
</dbReference>
<dbReference type="Proteomes" id="UP000199400">
    <property type="component" value="Unassembled WGS sequence"/>
</dbReference>
<feature type="domain" description="Lipid/polyisoprenoid-binding YceI-like" evidence="2">
    <location>
        <begin position="61"/>
        <end position="221"/>
    </location>
</feature>
<dbReference type="PROSITE" id="PS51257">
    <property type="entry name" value="PROKAR_LIPOPROTEIN"/>
    <property type="match status" value="1"/>
</dbReference>
<name>A0A1I2HDX1_9BACT</name>
<dbReference type="PANTHER" id="PTHR34406">
    <property type="entry name" value="PROTEIN YCEI"/>
    <property type="match status" value="1"/>
</dbReference>
<dbReference type="RefSeq" id="WP_170135738.1">
    <property type="nucleotide sequence ID" value="NZ_FOMX01000040.1"/>
</dbReference>
<protein>
    <submittedName>
        <fullName evidence="3">Polyisoprenoid-binding protein YceI</fullName>
    </submittedName>
</protein>
<dbReference type="SUPFAM" id="SSF101874">
    <property type="entry name" value="YceI-like"/>
    <property type="match status" value="1"/>
</dbReference>